<comment type="caution">
    <text evidence="1">The sequence shown here is derived from an EMBL/GenBank/DDBJ whole genome shotgun (WGS) entry which is preliminary data.</text>
</comment>
<evidence type="ECO:0000313" key="2">
    <source>
        <dbReference type="Proteomes" id="UP000471678"/>
    </source>
</evidence>
<reference evidence="1 2" key="1">
    <citation type="journal article" date="2020" name="Food Funct.">
        <title>Screening of Lactobacillus salivarius strains from the feces of Chinese populations and the evaluation of their effects against intestinal inflammation in mice.</title>
        <authorList>
            <person name="Zhai Q."/>
            <person name="Shen X."/>
            <person name="Cen S."/>
            <person name="Zhang C."/>
            <person name="Tian F."/>
            <person name="Zhao J."/>
            <person name="Zhang H."/>
            <person name="Xue Y."/>
            <person name="Chen W."/>
        </authorList>
    </citation>
    <scope>NUCLEOTIDE SEQUENCE [LARGE SCALE GENOMIC DNA]</scope>
    <source>
        <strain evidence="1 2">FYNDL5_1.scaf</strain>
    </source>
</reference>
<gene>
    <name evidence="1" type="ORF">FYL25_03060</name>
</gene>
<organism evidence="1 2">
    <name type="scientific">Ligilactobacillus salivarius</name>
    <dbReference type="NCBI Taxonomy" id="1624"/>
    <lineage>
        <taxon>Bacteria</taxon>
        <taxon>Bacillati</taxon>
        <taxon>Bacillota</taxon>
        <taxon>Bacilli</taxon>
        <taxon>Lactobacillales</taxon>
        <taxon>Lactobacillaceae</taxon>
        <taxon>Ligilactobacillus</taxon>
    </lineage>
</organism>
<dbReference type="Proteomes" id="UP000471678">
    <property type="component" value="Unassembled WGS sequence"/>
</dbReference>
<dbReference type="EMBL" id="VSUB01000002">
    <property type="protein sequence ID" value="MYY64415.1"/>
    <property type="molecule type" value="Genomic_DNA"/>
</dbReference>
<dbReference type="AlphaFoldDB" id="A0A6N9IQF1"/>
<accession>A0A6N9IQF1</accession>
<proteinExistence type="predicted"/>
<sequence length="64" mass="7564">MKYNYKDLKSKTVDELVMMYFDKHKGSIPPFLGATLDELKEVFIYALLNDIEIEFPKVTEGIFW</sequence>
<name>A0A6N9IQF1_9LACO</name>
<dbReference type="RefSeq" id="WP_161022345.1">
    <property type="nucleotide sequence ID" value="NZ_VSUB01000002.1"/>
</dbReference>
<evidence type="ECO:0000313" key="1">
    <source>
        <dbReference type="EMBL" id="MYY64415.1"/>
    </source>
</evidence>
<protein>
    <submittedName>
        <fullName evidence="1">Uncharacterized protein</fullName>
    </submittedName>
</protein>